<reference evidence="2 3" key="1">
    <citation type="journal article" date="2021" name="Commun. Biol.">
        <title>The genome of Shorea leprosula (Dipterocarpaceae) highlights the ecological relevance of drought in aseasonal tropical rainforests.</title>
        <authorList>
            <person name="Ng K.K.S."/>
            <person name="Kobayashi M.J."/>
            <person name="Fawcett J.A."/>
            <person name="Hatakeyama M."/>
            <person name="Paape T."/>
            <person name="Ng C.H."/>
            <person name="Ang C.C."/>
            <person name="Tnah L.H."/>
            <person name="Lee C.T."/>
            <person name="Nishiyama T."/>
            <person name="Sese J."/>
            <person name="O'Brien M.J."/>
            <person name="Copetti D."/>
            <person name="Mohd Noor M.I."/>
            <person name="Ong R.C."/>
            <person name="Putra M."/>
            <person name="Sireger I.Z."/>
            <person name="Indrioko S."/>
            <person name="Kosugi Y."/>
            <person name="Izuno A."/>
            <person name="Isagi Y."/>
            <person name="Lee S.L."/>
            <person name="Shimizu K.K."/>
        </authorList>
    </citation>
    <scope>NUCLEOTIDE SEQUENCE [LARGE SCALE GENOMIC DNA]</scope>
    <source>
        <strain evidence="2">214</strain>
    </source>
</reference>
<proteinExistence type="predicted"/>
<comment type="caution">
    <text evidence="2">The sequence shown here is derived from an EMBL/GenBank/DDBJ whole genome shotgun (WGS) entry which is preliminary data.</text>
</comment>
<dbReference type="AlphaFoldDB" id="A0AAV5J3W4"/>
<evidence type="ECO:0000313" key="2">
    <source>
        <dbReference type="EMBL" id="GKV06859.1"/>
    </source>
</evidence>
<protein>
    <recommendedName>
        <fullName evidence="4">Reverse transcriptase zinc-binding domain-containing protein</fullName>
    </recommendedName>
</protein>
<gene>
    <name evidence="2" type="ORF">SLEP1_g18681</name>
</gene>
<keyword evidence="3" id="KW-1185">Reference proteome</keyword>
<keyword evidence="1" id="KW-0812">Transmembrane</keyword>
<sequence>MTGTDTCVLCGEAAEDREHLFFACGYSTLVGQTEQSLLSIVRQPSRLYNTLDWPVSPVEKLLVSGFSIASFGAFDLSSDCKVRRMSGVGMFMSLTGFGFKMLFFFVSRPISEVSLRLLWTRPAVAHQNGGWVSQRRLLRTQGFELETLFKLEQVACHLI</sequence>
<accession>A0AAV5J3W4</accession>
<evidence type="ECO:0000256" key="1">
    <source>
        <dbReference type="SAM" id="Phobius"/>
    </source>
</evidence>
<evidence type="ECO:0000313" key="3">
    <source>
        <dbReference type="Proteomes" id="UP001054252"/>
    </source>
</evidence>
<name>A0AAV5J3W4_9ROSI</name>
<dbReference type="EMBL" id="BPVZ01000026">
    <property type="protein sequence ID" value="GKV06859.1"/>
    <property type="molecule type" value="Genomic_DNA"/>
</dbReference>
<feature type="transmembrane region" description="Helical" evidence="1">
    <location>
        <begin position="87"/>
        <end position="106"/>
    </location>
</feature>
<evidence type="ECO:0008006" key="4">
    <source>
        <dbReference type="Google" id="ProtNLM"/>
    </source>
</evidence>
<dbReference type="Proteomes" id="UP001054252">
    <property type="component" value="Unassembled WGS sequence"/>
</dbReference>
<organism evidence="2 3">
    <name type="scientific">Rubroshorea leprosula</name>
    <dbReference type="NCBI Taxonomy" id="152421"/>
    <lineage>
        <taxon>Eukaryota</taxon>
        <taxon>Viridiplantae</taxon>
        <taxon>Streptophyta</taxon>
        <taxon>Embryophyta</taxon>
        <taxon>Tracheophyta</taxon>
        <taxon>Spermatophyta</taxon>
        <taxon>Magnoliopsida</taxon>
        <taxon>eudicotyledons</taxon>
        <taxon>Gunneridae</taxon>
        <taxon>Pentapetalae</taxon>
        <taxon>rosids</taxon>
        <taxon>malvids</taxon>
        <taxon>Malvales</taxon>
        <taxon>Dipterocarpaceae</taxon>
        <taxon>Rubroshorea</taxon>
    </lineage>
</organism>
<keyword evidence="1" id="KW-1133">Transmembrane helix</keyword>
<keyword evidence="1" id="KW-0472">Membrane</keyword>